<keyword evidence="1" id="KW-0175">Coiled coil</keyword>
<dbReference type="Proteomes" id="UP000266841">
    <property type="component" value="Unassembled WGS sequence"/>
</dbReference>
<accession>K0RGP5</accession>
<proteinExistence type="predicted"/>
<organism evidence="2 3">
    <name type="scientific">Thalassiosira oceanica</name>
    <name type="common">Marine diatom</name>
    <dbReference type="NCBI Taxonomy" id="159749"/>
    <lineage>
        <taxon>Eukaryota</taxon>
        <taxon>Sar</taxon>
        <taxon>Stramenopiles</taxon>
        <taxon>Ochrophyta</taxon>
        <taxon>Bacillariophyta</taxon>
        <taxon>Coscinodiscophyceae</taxon>
        <taxon>Thalassiosirophycidae</taxon>
        <taxon>Thalassiosirales</taxon>
        <taxon>Thalassiosiraceae</taxon>
        <taxon>Thalassiosira</taxon>
    </lineage>
</organism>
<gene>
    <name evidence="2" type="ORF">THAOC_29339</name>
</gene>
<comment type="caution">
    <text evidence="2">The sequence shown here is derived from an EMBL/GenBank/DDBJ whole genome shotgun (WGS) entry which is preliminary data.</text>
</comment>
<dbReference type="EMBL" id="AGNL01041552">
    <property type="protein sequence ID" value="EJK51484.1"/>
    <property type="molecule type" value="Genomic_DNA"/>
</dbReference>
<reference evidence="2 3" key="1">
    <citation type="journal article" date="2012" name="Genome Biol.">
        <title>Genome and low-iron response of an oceanic diatom adapted to chronic iron limitation.</title>
        <authorList>
            <person name="Lommer M."/>
            <person name="Specht M."/>
            <person name="Roy A.S."/>
            <person name="Kraemer L."/>
            <person name="Andreson R."/>
            <person name="Gutowska M.A."/>
            <person name="Wolf J."/>
            <person name="Bergner S.V."/>
            <person name="Schilhabel M.B."/>
            <person name="Klostermeier U.C."/>
            <person name="Beiko R.G."/>
            <person name="Rosenstiel P."/>
            <person name="Hippler M."/>
            <person name="Laroche J."/>
        </authorList>
    </citation>
    <scope>NUCLEOTIDE SEQUENCE [LARGE SCALE GENOMIC DNA]</scope>
    <source>
        <strain evidence="2 3">CCMP1005</strain>
    </source>
</reference>
<evidence type="ECO:0000256" key="1">
    <source>
        <dbReference type="SAM" id="Coils"/>
    </source>
</evidence>
<name>K0RGP5_THAOC</name>
<protein>
    <submittedName>
        <fullName evidence="2">Uncharacterized protein</fullName>
    </submittedName>
</protein>
<keyword evidence="3" id="KW-1185">Reference proteome</keyword>
<dbReference type="AlphaFoldDB" id="K0RGP5"/>
<evidence type="ECO:0000313" key="3">
    <source>
        <dbReference type="Proteomes" id="UP000266841"/>
    </source>
</evidence>
<sequence>MTSTAKTVAEIRGLFPTAPADLHIIGLPNAQSLSKIIEYIFKCARKVPSTIDPDNNYLFVATGPDLYTHYAKAGSTFPATLYPRPTRPGNYPQFDDDATSGQQASIKAQFDFELRRYQEVSHMHTALIQTLLSFIQRDYKDAFEDHEAKNIDQSFQEAFQWFLRYYAKDTQAEEKLTVETEVTSFVWNPADGMAPLLRRIKEAANFFIHIQCPKTDEQITDWLVLLVTRTGVYTDEVKKWNLRDGTTAGQETTYQACVAFFLKETINANKVRATPASAFDHGMNAAIADAPNAQTIDNFSAASAANAAAHAEAQRTISSQQAQIQGLQQQIQQQNVQPQSHDFLAQQQAAAQQAAAQQAAAQQAAAQQAMMQHQLNFMQHSFQLRAGSQFPS</sequence>
<evidence type="ECO:0000313" key="2">
    <source>
        <dbReference type="EMBL" id="EJK51484.1"/>
    </source>
</evidence>
<feature type="coiled-coil region" evidence="1">
    <location>
        <begin position="310"/>
        <end position="364"/>
    </location>
</feature>